<feature type="domain" description="Cyclin N-terminal" evidence="2">
    <location>
        <begin position="101"/>
        <end position="194"/>
    </location>
</feature>
<dbReference type="PANTHER" id="PTHR14248">
    <property type="entry name" value="CYCLIN Y, ISOFORM A"/>
    <property type="match status" value="1"/>
</dbReference>
<dbReference type="SUPFAM" id="SSF47954">
    <property type="entry name" value="Cyclin-like"/>
    <property type="match status" value="1"/>
</dbReference>
<sequence>MAEDSVPPLPASGDRLSMTDNSNWMLTSTVSQPNVQKMITAVAAILQDQISVDMEKRAVEEKPEWRVFDEDAYCDSNSGETEMRPSIAKHQGEPCPTVEEIRDFIGVLYEAAEYSPECNVLALLFINRLIAFSGMPLRASNWRPLVFTALIVAQKVWDDQVLTNASFAYLYPFFTVEEVNKMEAAFLSLLHFEVVVKPSTYAKYYFELRSMLQDPTSQEPALPPISACIKQQLEEKSARFQRAACSKFTDWKAETMS</sequence>
<reference evidence="3 4" key="1">
    <citation type="submission" date="2014-03" db="EMBL/GenBank/DDBJ databases">
        <authorList>
            <person name="Sibley D."/>
            <person name="Venepally P."/>
            <person name="Karamycheva S."/>
            <person name="Hadjithomas M."/>
            <person name="Khan A."/>
            <person name="Brunk B."/>
            <person name="Roos D."/>
            <person name="Caler E."/>
            <person name="Lorenzi H."/>
        </authorList>
    </citation>
    <scope>NUCLEOTIDE SEQUENCE [LARGE SCALE GENOMIC DNA]</scope>
    <source>
        <strain evidence="4">p89</strain>
    </source>
</reference>
<name>A0A086J7M3_TOXGO</name>
<evidence type="ECO:0000259" key="2">
    <source>
        <dbReference type="Pfam" id="PF00134"/>
    </source>
</evidence>
<dbReference type="OrthoDB" id="10250320at2759"/>
<dbReference type="Gene3D" id="1.10.472.10">
    <property type="entry name" value="Cyclin-like"/>
    <property type="match status" value="1"/>
</dbReference>
<dbReference type="Pfam" id="PF00134">
    <property type="entry name" value="Cyclin_N"/>
    <property type="match status" value="1"/>
</dbReference>
<protein>
    <submittedName>
        <fullName evidence="3">Cyclin, N-terminal domain-containing protein</fullName>
    </submittedName>
</protein>
<proteinExistence type="predicted"/>
<organism evidence="3 4">
    <name type="scientific">Toxoplasma gondii p89</name>
    <dbReference type="NCBI Taxonomy" id="943119"/>
    <lineage>
        <taxon>Eukaryota</taxon>
        <taxon>Sar</taxon>
        <taxon>Alveolata</taxon>
        <taxon>Apicomplexa</taxon>
        <taxon>Conoidasida</taxon>
        <taxon>Coccidia</taxon>
        <taxon>Eucoccidiorida</taxon>
        <taxon>Eimeriorina</taxon>
        <taxon>Sarcocystidae</taxon>
        <taxon>Toxoplasma</taxon>
    </lineage>
</organism>
<dbReference type="InterPro" id="IPR006671">
    <property type="entry name" value="Cyclin_N"/>
</dbReference>
<dbReference type="EMBL" id="AEYI02002480">
    <property type="protein sequence ID" value="KFG28141.1"/>
    <property type="molecule type" value="Genomic_DNA"/>
</dbReference>
<dbReference type="CDD" id="cd20540">
    <property type="entry name" value="CYCLIN_CCNY_like"/>
    <property type="match status" value="1"/>
</dbReference>
<dbReference type="AlphaFoldDB" id="A0A086J7M3"/>
<dbReference type="InterPro" id="IPR036915">
    <property type="entry name" value="Cyclin-like_sf"/>
</dbReference>
<dbReference type="Proteomes" id="UP000028828">
    <property type="component" value="Unassembled WGS sequence"/>
</dbReference>
<feature type="region of interest" description="Disordered" evidence="1">
    <location>
        <begin position="1"/>
        <end position="20"/>
    </location>
</feature>
<dbReference type="VEuPathDB" id="ToxoDB:TGP89_266900"/>
<gene>
    <name evidence="3" type="ORF">TGP89_266900</name>
</gene>
<comment type="caution">
    <text evidence="3">The sequence shown here is derived from an EMBL/GenBank/DDBJ whole genome shotgun (WGS) entry which is preliminary data.</text>
</comment>
<evidence type="ECO:0000313" key="4">
    <source>
        <dbReference type="Proteomes" id="UP000028828"/>
    </source>
</evidence>
<accession>A0A086J7M3</accession>
<evidence type="ECO:0000313" key="3">
    <source>
        <dbReference type="EMBL" id="KFG28141.1"/>
    </source>
</evidence>
<evidence type="ECO:0000256" key="1">
    <source>
        <dbReference type="SAM" id="MobiDB-lite"/>
    </source>
</evidence>